<dbReference type="OrthoDB" id="6437807at2759"/>
<protein>
    <submittedName>
        <fullName evidence="2">Uncharacterized protein</fullName>
    </submittedName>
</protein>
<name>A0A4Y2RTP0_ARAVE</name>
<comment type="caution">
    <text evidence="2">The sequence shown here is derived from an EMBL/GenBank/DDBJ whole genome shotgun (WGS) entry which is preliminary data.</text>
</comment>
<feature type="transmembrane region" description="Helical" evidence="1">
    <location>
        <begin position="85"/>
        <end position="109"/>
    </location>
</feature>
<accession>A0A4Y2RTP0</accession>
<sequence length="216" mass="24398">MGLFLPSEGWDELQSFDCSSLEEDGTSFKVLTVRVWEEVYQWPSRIRHGIAKGHVSEDEGDGFNPLSVNQCYSKTATPAETEADVALYVGVFVAVAVFIVVVIAMVMLVRRIKGRDPCMYRGAGTGDGNCLIREISFCIYGSEDFHAEILEKVIQNITTRWGLLKDFTILKESVIYKEYVKSTMVVWCVPLIFMQYLKLEKVVAESLEAARWQGQC</sequence>
<evidence type="ECO:0000313" key="2">
    <source>
        <dbReference type="EMBL" id="GBN78736.1"/>
    </source>
</evidence>
<keyword evidence="3" id="KW-1185">Reference proteome</keyword>
<keyword evidence="1" id="KW-1133">Transmembrane helix</keyword>
<evidence type="ECO:0000313" key="3">
    <source>
        <dbReference type="Proteomes" id="UP000499080"/>
    </source>
</evidence>
<dbReference type="Gene3D" id="3.90.70.80">
    <property type="match status" value="1"/>
</dbReference>
<proteinExistence type="predicted"/>
<evidence type="ECO:0000256" key="1">
    <source>
        <dbReference type="SAM" id="Phobius"/>
    </source>
</evidence>
<dbReference type="AlphaFoldDB" id="A0A4Y2RTP0"/>
<dbReference type="Proteomes" id="UP000499080">
    <property type="component" value="Unassembled WGS sequence"/>
</dbReference>
<reference evidence="2 3" key="1">
    <citation type="journal article" date="2019" name="Sci. Rep.">
        <title>Orb-weaving spider Araneus ventricosus genome elucidates the spidroin gene catalogue.</title>
        <authorList>
            <person name="Kono N."/>
            <person name="Nakamura H."/>
            <person name="Ohtoshi R."/>
            <person name="Moran D.A.P."/>
            <person name="Shinohara A."/>
            <person name="Yoshida Y."/>
            <person name="Fujiwara M."/>
            <person name="Mori M."/>
            <person name="Tomita M."/>
            <person name="Arakawa K."/>
        </authorList>
    </citation>
    <scope>NUCLEOTIDE SEQUENCE [LARGE SCALE GENOMIC DNA]</scope>
</reference>
<keyword evidence="1" id="KW-0812">Transmembrane</keyword>
<organism evidence="2 3">
    <name type="scientific">Araneus ventricosus</name>
    <name type="common">Orbweaver spider</name>
    <name type="synonym">Epeira ventricosa</name>
    <dbReference type="NCBI Taxonomy" id="182803"/>
    <lineage>
        <taxon>Eukaryota</taxon>
        <taxon>Metazoa</taxon>
        <taxon>Ecdysozoa</taxon>
        <taxon>Arthropoda</taxon>
        <taxon>Chelicerata</taxon>
        <taxon>Arachnida</taxon>
        <taxon>Araneae</taxon>
        <taxon>Araneomorphae</taxon>
        <taxon>Entelegynae</taxon>
        <taxon>Araneoidea</taxon>
        <taxon>Araneidae</taxon>
        <taxon>Araneus</taxon>
    </lineage>
</organism>
<gene>
    <name evidence="2" type="ORF">AVEN_247028_1</name>
</gene>
<dbReference type="EMBL" id="BGPR01018287">
    <property type="protein sequence ID" value="GBN78736.1"/>
    <property type="molecule type" value="Genomic_DNA"/>
</dbReference>
<keyword evidence="1" id="KW-0472">Membrane</keyword>